<sequence length="109" mass="11976">MKSANIITFMVLFPFIVVSAPADECPSEGGTKKFIQRQLEGKTSCYELTKSECLFIHEARDTCACTCDVLIKSTEEATVQQSVTYATAPAQPDGGCGCRRRRRGRGRCC</sequence>
<protein>
    <submittedName>
        <fullName evidence="3">Uncharacterized protein</fullName>
    </submittedName>
</protein>
<keyword evidence="2" id="KW-1185">Reference proteome</keyword>
<evidence type="ECO:0000313" key="2">
    <source>
        <dbReference type="Proteomes" id="UP000046395"/>
    </source>
</evidence>
<organism evidence="2 3">
    <name type="scientific">Trichuris muris</name>
    <name type="common">Mouse whipworm</name>
    <dbReference type="NCBI Taxonomy" id="70415"/>
    <lineage>
        <taxon>Eukaryota</taxon>
        <taxon>Metazoa</taxon>
        <taxon>Ecdysozoa</taxon>
        <taxon>Nematoda</taxon>
        <taxon>Enoplea</taxon>
        <taxon>Dorylaimia</taxon>
        <taxon>Trichinellida</taxon>
        <taxon>Trichuridae</taxon>
        <taxon>Trichuris</taxon>
    </lineage>
</organism>
<name>A0A5S6QG20_TRIMR</name>
<feature type="signal peptide" evidence="1">
    <location>
        <begin position="1"/>
        <end position="22"/>
    </location>
</feature>
<dbReference type="STRING" id="70415.A0A5S6QG20"/>
<accession>A0A5S6QG20</accession>
<evidence type="ECO:0000313" key="3">
    <source>
        <dbReference type="WBParaSite" id="TMUE_2000006346.1"/>
    </source>
</evidence>
<dbReference type="Proteomes" id="UP000046395">
    <property type="component" value="Unassembled WGS sequence"/>
</dbReference>
<reference evidence="3" key="1">
    <citation type="submission" date="2019-12" db="UniProtKB">
        <authorList>
            <consortium name="WormBaseParasite"/>
        </authorList>
    </citation>
    <scope>IDENTIFICATION</scope>
</reference>
<evidence type="ECO:0000256" key="1">
    <source>
        <dbReference type="SAM" id="SignalP"/>
    </source>
</evidence>
<dbReference type="WBParaSite" id="TMUE_2000006346.1">
    <property type="protein sequence ID" value="TMUE_2000006346.1"/>
    <property type="gene ID" value="WBGene00287916"/>
</dbReference>
<feature type="chain" id="PRO_5024421565" evidence="1">
    <location>
        <begin position="23"/>
        <end position="109"/>
    </location>
</feature>
<keyword evidence="1" id="KW-0732">Signal</keyword>
<proteinExistence type="predicted"/>
<dbReference type="AlphaFoldDB" id="A0A5S6QG20"/>